<keyword evidence="1" id="KW-0645">Protease</keyword>
<evidence type="ECO:0000256" key="4">
    <source>
        <dbReference type="SAM" id="Phobius"/>
    </source>
</evidence>
<evidence type="ECO:0000256" key="2">
    <source>
        <dbReference type="ARBA" id="ARBA00022801"/>
    </source>
</evidence>
<dbReference type="OrthoDB" id="8520726at2"/>
<dbReference type="InterPro" id="IPR001940">
    <property type="entry name" value="Peptidase_S1C"/>
</dbReference>
<dbReference type="Pfam" id="PF13365">
    <property type="entry name" value="Trypsin_2"/>
    <property type="match status" value="1"/>
</dbReference>
<sequence length="307" mass="32947">MKRTPLYSRSARRQRAAPSGAPPPPQTHVPAPEQRAPRFVRSRAMVKRHERLLLMAIPVLMCMLLFGAYTMLTPEERRFTQRDIDAAVLHTLENNVLPSPESKAYARIRPSVVRVVQEGEDNATHKATRGVGTGVVIIDKGVILTNLHVVGTDDRTRIKVHFADGHQSDAIVLRRLPENDLAVIQALSVPDDLVPATLRSTQGLAVGDKVVAVGFPFNIGPSASSGIVSGLKRTYMSPRDNEVLRNLIQFDAAANPGNSGGPLITMSGEVVGIVTAILSPHEQGSFVGIGFAVPIEIAAAAAGDSPF</sequence>
<dbReference type="PANTHER" id="PTHR43343:SF3">
    <property type="entry name" value="PROTEASE DO-LIKE 8, CHLOROPLASTIC"/>
    <property type="match status" value="1"/>
</dbReference>
<dbReference type="PANTHER" id="PTHR43343">
    <property type="entry name" value="PEPTIDASE S12"/>
    <property type="match status" value="1"/>
</dbReference>
<dbReference type="SUPFAM" id="SSF50494">
    <property type="entry name" value="Trypsin-like serine proteases"/>
    <property type="match status" value="1"/>
</dbReference>
<name>A0A254TD38_9BURK</name>
<protein>
    <submittedName>
        <fullName evidence="5">Peptidase S1</fullName>
    </submittedName>
</protein>
<dbReference type="PRINTS" id="PR00834">
    <property type="entry name" value="PROTEASES2C"/>
</dbReference>
<reference evidence="5 6" key="1">
    <citation type="submission" date="2016-02" db="EMBL/GenBank/DDBJ databases">
        <authorList>
            <person name="Wen L."/>
            <person name="He K."/>
            <person name="Yang H."/>
        </authorList>
    </citation>
    <scope>NUCLEOTIDE SEQUENCE [LARGE SCALE GENOMIC DNA]</scope>
    <source>
        <strain evidence="5 6">TSA40</strain>
    </source>
</reference>
<keyword evidence="6" id="KW-1185">Reference proteome</keyword>
<dbReference type="EMBL" id="LSTO01000001">
    <property type="protein sequence ID" value="OWW20560.1"/>
    <property type="molecule type" value="Genomic_DNA"/>
</dbReference>
<comment type="caution">
    <text evidence="5">The sequence shown here is derived from an EMBL/GenBank/DDBJ whole genome shotgun (WGS) entry which is preliminary data.</text>
</comment>
<keyword evidence="4" id="KW-0472">Membrane</keyword>
<organism evidence="5 6">
    <name type="scientific">Noviherbaspirillum denitrificans</name>
    <dbReference type="NCBI Taxonomy" id="1968433"/>
    <lineage>
        <taxon>Bacteria</taxon>
        <taxon>Pseudomonadati</taxon>
        <taxon>Pseudomonadota</taxon>
        <taxon>Betaproteobacteria</taxon>
        <taxon>Burkholderiales</taxon>
        <taxon>Oxalobacteraceae</taxon>
        <taxon>Noviherbaspirillum</taxon>
    </lineage>
</organism>
<evidence type="ECO:0000313" key="6">
    <source>
        <dbReference type="Proteomes" id="UP000197535"/>
    </source>
</evidence>
<keyword evidence="2" id="KW-0378">Hydrolase</keyword>
<feature type="transmembrane region" description="Helical" evidence="4">
    <location>
        <begin position="52"/>
        <end position="72"/>
    </location>
</feature>
<dbReference type="GO" id="GO:0004252">
    <property type="term" value="F:serine-type endopeptidase activity"/>
    <property type="evidence" value="ECO:0007669"/>
    <property type="project" value="InterPro"/>
</dbReference>
<keyword evidence="4" id="KW-0812">Transmembrane</keyword>
<dbReference type="AlphaFoldDB" id="A0A254TD38"/>
<dbReference type="Proteomes" id="UP000197535">
    <property type="component" value="Unassembled WGS sequence"/>
</dbReference>
<keyword evidence="4" id="KW-1133">Transmembrane helix</keyword>
<dbReference type="InterPro" id="IPR051201">
    <property type="entry name" value="Chloro_Bact_Ser_Proteases"/>
</dbReference>
<dbReference type="InterPro" id="IPR009003">
    <property type="entry name" value="Peptidase_S1_PA"/>
</dbReference>
<feature type="region of interest" description="Disordered" evidence="3">
    <location>
        <begin position="1"/>
        <end position="35"/>
    </location>
</feature>
<proteinExistence type="predicted"/>
<dbReference type="RefSeq" id="WP_088707431.1">
    <property type="nucleotide sequence ID" value="NZ_LSTO01000001.1"/>
</dbReference>
<evidence type="ECO:0000256" key="1">
    <source>
        <dbReference type="ARBA" id="ARBA00022670"/>
    </source>
</evidence>
<evidence type="ECO:0000256" key="3">
    <source>
        <dbReference type="SAM" id="MobiDB-lite"/>
    </source>
</evidence>
<evidence type="ECO:0000313" key="5">
    <source>
        <dbReference type="EMBL" id="OWW20560.1"/>
    </source>
</evidence>
<dbReference type="GO" id="GO:0006508">
    <property type="term" value="P:proteolysis"/>
    <property type="evidence" value="ECO:0007669"/>
    <property type="project" value="UniProtKB-KW"/>
</dbReference>
<dbReference type="Gene3D" id="2.40.10.120">
    <property type="match status" value="1"/>
</dbReference>
<accession>A0A254TD38</accession>
<gene>
    <name evidence="5" type="ORF">AYR66_14745</name>
</gene>